<name>A0A2B4SCS0_STYPI</name>
<gene>
    <name evidence="2" type="ORF">AWC38_SpisGene8706</name>
</gene>
<evidence type="ECO:0000313" key="2">
    <source>
        <dbReference type="EMBL" id="PFX26620.1"/>
    </source>
</evidence>
<reference evidence="3" key="1">
    <citation type="journal article" date="2017" name="bioRxiv">
        <title>Comparative analysis of the genomes of Stylophora pistillata and Acropora digitifera provides evidence for extensive differences between species of corals.</title>
        <authorList>
            <person name="Voolstra C.R."/>
            <person name="Li Y."/>
            <person name="Liew Y.J."/>
            <person name="Baumgarten S."/>
            <person name="Zoccola D."/>
            <person name="Flot J.-F."/>
            <person name="Tambutte S."/>
            <person name="Allemand D."/>
            <person name="Aranda M."/>
        </authorList>
    </citation>
    <scope>NUCLEOTIDE SEQUENCE [LARGE SCALE GENOMIC DNA]</scope>
</reference>
<feature type="compositionally biased region" description="Acidic residues" evidence="1">
    <location>
        <begin position="134"/>
        <end position="144"/>
    </location>
</feature>
<keyword evidence="3" id="KW-1185">Reference proteome</keyword>
<dbReference type="Proteomes" id="UP000225706">
    <property type="component" value="Unassembled WGS sequence"/>
</dbReference>
<feature type="non-terminal residue" evidence="2">
    <location>
        <position position="153"/>
    </location>
</feature>
<feature type="region of interest" description="Disordered" evidence="1">
    <location>
        <begin position="54"/>
        <end position="73"/>
    </location>
</feature>
<feature type="region of interest" description="Disordered" evidence="1">
    <location>
        <begin position="134"/>
        <end position="153"/>
    </location>
</feature>
<dbReference type="AlphaFoldDB" id="A0A2B4SCS0"/>
<accession>A0A2B4SCS0</accession>
<protein>
    <submittedName>
        <fullName evidence="2">Uncharacterized protein</fullName>
    </submittedName>
</protein>
<evidence type="ECO:0000313" key="3">
    <source>
        <dbReference type="Proteomes" id="UP000225706"/>
    </source>
</evidence>
<proteinExistence type="predicted"/>
<organism evidence="2 3">
    <name type="scientific">Stylophora pistillata</name>
    <name type="common">Smooth cauliflower coral</name>
    <dbReference type="NCBI Taxonomy" id="50429"/>
    <lineage>
        <taxon>Eukaryota</taxon>
        <taxon>Metazoa</taxon>
        <taxon>Cnidaria</taxon>
        <taxon>Anthozoa</taxon>
        <taxon>Hexacorallia</taxon>
        <taxon>Scleractinia</taxon>
        <taxon>Astrocoeniina</taxon>
        <taxon>Pocilloporidae</taxon>
        <taxon>Stylophora</taxon>
    </lineage>
</organism>
<evidence type="ECO:0000256" key="1">
    <source>
        <dbReference type="SAM" id="MobiDB-lite"/>
    </source>
</evidence>
<comment type="caution">
    <text evidence="2">The sequence shown here is derived from an EMBL/GenBank/DDBJ whole genome shotgun (WGS) entry which is preliminary data.</text>
</comment>
<dbReference type="EMBL" id="LSMT01000121">
    <property type="protein sequence ID" value="PFX26620.1"/>
    <property type="molecule type" value="Genomic_DNA"/>
</dbReference>
<sequence length="153" mass="17455">MEGCQEESKLWTRAETKSKNLLPFHMYTSVDAYDSTDEQALTSIQELFKAVSSEKEADTPVHPSGTNFKSDVEPVALPGEDAKCKKSDLICEIGEDSVRLFNGRLELLEKRFYQILSDCRGECDLQKNETEENQECYLDSEEEEAPTKLWSMK</sequence>